<accession>A0ACC1T4M5</accession>
<sequence length="638" mass="70607">MPSYLLKGGVVATWTKDNQARTLKADVLVEGSTITAIGQDLAVPTGTEVVDCQGRWIAPGMIDTHRHTWMTVLRAVQCDWLLTEYLVKSTLVIQAGITAEEARIGQLAGCLEALHSGVTTILDHFHVAHTPEHADAVLEATVQSGARVVLCPARQSPATSAFPAPTFDKEEETLKWQIEKLKEWGARGGGKLSADGRVTLGLAYDLATMGPMEAHREFLKFARSIPVSIITAHVVQGPRIRIYRDGGLLGSDVVFSHCNELYHHTAPDAEMWAIMKEFNCAVAATPEDEMGMAHGNPVAFEAVERGVKCGLGVDATSINSGDLFTQMRFALQFHRARQHEKVLKEGLKPPKHNKFTSADAFRLATLGGAECLNMSHLIGSIEVGKKADIVIFDATSANLAGAVDPFQGIVFHASNADVETVLVDGEIVKKDGKLTKVEWGPVAKELQEKANGIHQKYPAEKLEEIWSEFYAKHGGPMWTTVSTALWCELWLDRDAVHDDQCRTQTLYWEHLLVFRPQIRTALSHKGMEGEKQSIDFHRITDDVESSPCSVLHDEQFMHDIEGLPFFGPLDPPRWPLHKTLFLGGILFPPLWFIGAFMNVRDTDDTWAELFRRRCQAVVMVLSIVLVALIVLETAFRDT</sequence>
<gene>
    <name evidence="1" type="ORF">NM688_g3835</name>
</gene>
<dbReference type="EMBL" id="JANHOG010000587">
    <property type="protein sequence ID" value="KAJ3553035.1"/>
    <property type="molecule type" value="Genomic_DNA"/>
</dbReference>
<reference evidence="1" key="1">
    <citation type="submission" date="2022-07" db="EMBL/GenBank/DDBJ databases">
        <title>Genome Sequence of Phlebia brevispora.</title>
        <authorList>
            <person name="Buettner E."/>
        </authorList>
    </citation>
    <scope>NUCLEOTIDE SEQUENCE</scope>
    <source>
        <strain evidence="1">MPL23</strain>
    </source>
</reference>
<name>A0ACC1T4M5_9APHY</name>
<protein>
    <submittedName>
        <fullName evidence="1">Uncharacterized protein</fullName>
    </submittedName>
</protein>
<evidence type="ECO:0000313" key="2">
    <source>
        <dbReference type="Proteomes" id="UP001148662"/>
    </source>
</evidence>
<comment type="caution">
    <text evidence="1">The sequence shown here is derived from an EMBL/GenBank/DDBJ whole genome shotgun (WGS) entry which is preliminary data.</text>
</comment>
<organism evidence="1 2">
    <name type="scientific">Phlebia brevispora</name>
    <dbReference type="NCBI Taxonomy" id="194682"/>
    <lineage>
        <taxon>Eukaryota</taxon>
        <taxon>Fungi</taxon>
        <taxon>Dikarya</taxon>
        <taxon>Basidiomycota</taxon>
        <taxon>Agaricomycotina</taxon>
        <taxon>Agaricomycetes</taxon>
        <taxon>Polyporales</taxon>
        <taxon>Meruliaceae</taxon>
        <taxon>Phlebia</taxon>
    </lineage>
</organism>
<keyword evidence="2" id="KW-1185">Reference proteome</keyword>
<dbReference type="Proteomes" id="UP001148662">
    <property type="component" value="Unassembled WGS sequence"/>
</dbReference>
<evidence type="ECO:0000313" key="1">
    <source>
        <dbReference type="EMBL" id="KAJ3553035.1"/>
    </source>
</evidence>
<proteinExistence type="predicted"/>